<dbReference type="RefSeq" id="WP_377788564.1">
    <property type="nucleotide sequence ID" value="NZ_JBHLYQ010000028.1"/>
</dbReference>
<comment type="similarity">
    <text evidence="1">Belongs to the short-chain dehydrogenases/reductases (SDR) family.</text>
</comment>
<reference evidence="4 5" key="1">
    <citation type="submission" date="2024-09" db="EMBL/GenBank/DDBJ databases">
        <authorList>
            <person name="Sun Q."/>
            <person name="Mori K."/>
        </authorList>
    </citation>
    <scope>NUCLEOTIDE SEQUENCE [LARGE SCALE GENOMIC DNA]</scope>
    <source>
        <strain evidence="4 5">JCM 15389</strain>
    </source>
</reference>
<dbReference type="Proteomes" id="UP001589788">
    <property type="component" value="Unassembled WGS sequence"/>
</dbReference>
<evidence type="ECO:0000256" key="2">
    <source>
        <dbReference type="ARBA" id="ARBA00023002"/>
    </source>
</evidence>
<evidence type="ECO:0000256" key="1">
    <source>
        <dbReference type="ARBA" id="ARBA00006484"/>
    </source>
</evidence>
<dbReference type="PRINTS" id="PR00081">
    <property type="entry name" value="GDHRDH"/>
</dbReference>
<dbReference type="InterPro" id="IPR057326">
    <property type="entry name" value="KR_dom"/>
</dbReference>
<comment type="caution">
    <text evidence="4">The sequence shown here is derived from an EMBL/GenBank/DDBJ whole genome shotgun (WGS) entry which is preliminary data.</text>
</comment>
<dbReference type="Pfam" id="PF13561">
    <property type="entry name" value="adh_short_C2"/>
    <property type="match status" value="1"/>
</dbReference>
<keyword evidence="2 4" id="KW-0560">Oxidoreductase</keyword>
<proteinExistence type="inferred from homology"/>
<dbReference type="PANTHER" id="PTHR43639">
    <property type="entry name" value="OXIDOREDUCTASE, SHORT-CHAIN DEHYDROGENASE/REDUCTASE FAMILY (AFU_ORTHOLOGUE AFUA_5G02870)"/>
    <property type="match status" value="1"/>
</dbReference>
<keyword evidence="5" id="KW-1185">Reference proteome</keyword>
<dbReference type="NCBIfam" id="NF005559">
    <property type="entry name" value="PRK07231.1"/>
    <property type="match status" value="1"/>
</dbReference>
<dbReference type="EMBL" id="JBHLYQ010000028">
    <property type="protein sequence ID" value="MFC0081361.1"/>
    <property type="molecule type" value="Genomic_DNA"/>
</dbReference>
<dbReference type="PRINTS" id="PR00080">
    <property type="entry name" value="SDRFAMILY"/>
</dbReference>
<evidence type="ECO:0000313" key="5">
    <source>
        <dbReference type="Proteomes" id="UP001589788"/>
    </source>
</evidence>
<evidence type="ECO:0000313" key="4">
    <source>
        <dbReference type="EMBL" id="MFC0081361.1"/>
    </source>
</evidence>
<protein>
    <submittedName>
        <fullName evidence="4">SDR family NAD(P)-dependent oxidoreductase</fullName>
        <ecNumber evidence="4">1.1.1.-</ecNumber>
    </submittedName>
</protein>
<dbReference type="SMART" id="SM00822">
    <property type="entry name" value="PKS_KR"/>
    <property type="match status" value="1"/>
</dbReference>
<dbReference type="InterPro" id="IPR002347">
    <property type="entry name" value="SDR_fam"/>
</dbReference>
<sequence>MSGTRADDRPLAGQVALVTGSSSGIGAATARALAGLGATVVVNSARSVAAGEALAAELPGASYLQADVADEAEARRLVAETVERHGRLDVLVNNAGTTRVIPHQDLEAASPAVWREILDVNVLGTWQVTVAAVPHLRASGQGQVVNVSSIAGERPSGSSIPYACSKAAVSHMTRLLASALGPAIRVNAVAPGMVETPWTASWEAVRTHVERTAPLARTGRPEDVAAAICGLVLSPYVTGEVLLVDGGLHLR</sequence>
<dbReference type="Gene3D" id="3.40.50.720">
    <property type="entry name" value="NAD(P)-binding Rossmann-like Domain"/>
    <property type="match status" value="1"/>
</dbReference>
<gene>
    <name evidence="4" type="ORF">ACFFRE_04220</name>
</gene>
<accession>A0ABV6C0Z4</accession>
<organism evidence="4 5">
    <name type="scientific">Aciditerrimonas ferrireducens</name>
    <dbReference type="NCBI Taxonomy" id="667306"/>
    <lineage>
        <taxon>Bacteria</taxon>
        <taxon>Bacillati</taxon>
        <taxon>Actinomycetota</taxon>
        <taxon>Acidimicrobiia</taxon>
        <taxon>Acidimicrobiales</taxon>
        <taxon>Acidimicrobiaceae</taxon>
        <taxon>Aciditerrimonas</taxon>
    </lineage>
</organism>
<dbReference type="InterPro" id="IPR020904">
    <property type="entry name" value="Sc_DH/Rdtase_CS"/>
</dbReference>
<name>A0ABV6C0Z4_9ACTN</name>
<dbReference type="CDD" id="cd05233">
    <property type="entry name" value="SDR_c"/>
    <property type="match status" value="1"/>
</dbReference>
<dbReference type="GO" id="GO:0016491">
    <property type="term" value="F:oxidoreductase activity"/>
    <property type="evidence" value="ECO:0007669"/>
    <property type="project" value="UniProtKB-KW"/>
</dbReference>
<dbReference type="SUPFAM" id="SSF51735">
    <property type="entry name" value="NAD(P)-binding Rossmann-fold domains"/>
    <property type="match status" value="1"/>
</dbReference>
<dbReference type="PANTHER" id="PTHR43639:SF1">
    <property type="entry name" value="SHORT-CHAIN DEHYDROGENASE_REDUCTASE FAMILY PROTEIN"/>
    <property type="match status" value="1"/>
</dbReference>
<evidence type="ECO:0000259" key="3">
    <source>
        <dbReference type="SMART" id="SM00822"/>
    </source>
</evidence>
<dbReference type="PROSITE" id="PS00061">
    <property type="entry name" value="ADH_SHORT"/>
    <property type="match status" value="1"/>
</dbReference>
<dbReference type="EC" id="1.1.1.-" evidence="4"/>
<dbReference type="InterPro" id="IPR036291">
    <property type="entry name" value="NAD(P)-bd_dom_sf"/>
</dbReference>
<feature type="domain" description="Ketoreductase" evidence="3">
    <location>
        <begin position="14"/>
        <end position="192"/>
    </location>
</feature>